<dbReference type="EMBL" id="CP003018">
    <property type="protein sequence ID" value="AEN92074.1"/>
    <property type="molecule type" value="Genomic_DNA"/>
</dbReference>
<proteinExistence type="predicted"/>
<dbReference type="KEGG" id="bmh:BMWSH_p10010"/>
<accession>A0A8D3X3V3</accession>
<dbReference type="AlphaFoldDB" id="A0A8D3X3V3"/>
<dbReference type="Proteomes" id="UP000001283">
    <property type="component" value="Plasmid WSH-002_p1"/>
</dbReference>
<name>A0A8D3X3V3_PRIMW</name>
<geneLocation type="plasmid" evidence="1 2">
    <name>WSH-002_p1</name>
</geneLocation>
<keyword evidence="1" id="KW-0614">Plasmid</keyword>
<evidence type="ECO:0000313" key="2">
    <source>
        <dbReference type="Proteomes" id="UP000001283"/>
    </source>
</evidence>
<protein>
    <submittedName>
        <fullName evidence="1">Uncharacterized protein</fullName>
    </submittedName>
</protein>
<reference evidence="1 2" key="1">
    <citation type="journal article" date="2011" name="J. Bacteriol.">
        <title>Complete genome sequence of the industrial strain Bacillus megaterium WSH-002.</title>
        <authorList>
            <person name="Liu L."/>
            <person name="Li Y."/>
            <person name="Zhang J."/>
            <person name="Zou W."/>
            <person name="Zhou Z."/>
            <person name="Liu J."/>
            <person name="Li X."/>
            <person name="Wang L."/>
            <person name="Chen J."/>
        </authorList>
    </citation>
    <scope>NUCLEOTIDE SEQUENCE [LARGE SCALE GENOMIC DNA]</scope>
    <source>
        <strain evidence="2">WSH-002</strain>
        <plasmid evidence="1">WSH-002_p1</plasmid>
    </source>
</reference>
<gene>
    <name evidence="1" type="ORF">BMWSH_p10010</name>
</gene>
<organism evidence="1 2">
    <name type="scientific">Priestia megaterium (strain WSH-002)</name>
    <name type="common">Bacillus megaterium</name>
    <dbReference type="NCBI Taxonomy" id="1006007"/>
    <lineage>
        <taxon>Bacteria</taxon>
        <taxon>Bacillati</taxon>
        <taxon>Bacillota</taxon>
        <taxon>Bacilli</taxon>
        <taxon>Bacillales</taxon>
        <taxon>Bacillaceae</taxon>
        <taxon>Priestia</taxon>
    </lineage>
</organism>
<evidence type="ECO:0000313" key="1">
    <source>
        <dbReference type="EMBL" id="AEN92074.1"/>
    </source>
</evidence>
<sequence>MNILYRIKNITNTIKTSYVIMYTEEVFKISLNRKIKGVELVN</sequence>